<evidence type="ECO:0000313" key="1">
    <source>
        <dbReference type="EMBL" id="MDP7739291.1"/>
    </source>
</evidence>
<dbReference type="Proteomes" id="UP001229081">
    <property type="component" value="Unassembled WGS sequence"/>
</dbReference>
<reference evidence="1" key="1">
    <citation type="submission" date="2023-06" db="EMBL/GenBank/DDBJ databases">
        <title>Identification of two novel mycobacterium reveal diversities and complexities of Mycobacterium gordonae clade.</title>
        <authorList>
            <person name="Matsumoto Y."/>
            <person name="Nakamura S."/>
            <person name="Motooka D."/>
            <person name="Fukushima K."/>
        </authorList>
    </citation>
    <scope>NUCLEOTIDE SEQUENCE</scope>
    <source>
        <strain evidence="1">TY812</strain>
    </source>
</reference>
<sequence length="234" mass="24647">MGASAGLKPLWHAVNVAALRARKEAAREDRDGHRVQEYSVCGLPCMSAARLGPFTPDNPLFEEGGRCERCGWVVAVSCGTLDQEIDGYTPVGVARQIIAEAGLDPDLLPTILIAILADAPPGLDGESGHRSDLLAHAAAHRPVILMCEQCSRTGCCTEVHGPLTTTCPHASVICGACTFTAGTWAGWWEGAATGDCDVAAPCSVLTELAYVYGMITRPTGVADPWREPVSHGQL</sequence>
<evidence type="ECO:0000313" key="2">
    <source>
        <dbReference type="Proteomes" id="UP001229081"/>
    </source>
</evidence>
<accession>A0AAJ1W6C5</accession>
<organism evidence="1 2">
    <name type="scientific">Mycobacterium paragordonae</name>
    <dbReference type="NCBI Taxonomy" id="1389713"/>
    <lineage>
        <taxon>Bacteria</taxon>
        <taxon>Bacillati</taxon>
        <taxon>Actinomycetota</taxon>
        <taxon>Actinomycetes</taxon>
        <taxon>Mycobacteriales</taxon>
        <taxon>Mycobacteriaceae</taxon>
        <taxon>Mycobacterium</taxon>
    </lineage>
</organism>
<dbReference type="EMBL" id="JAUFSA010000004">
    <property type="protein sequence ID" value="MDP7739291.1"/>
    <property type="molecule type" value="Genomic_DNA"/>
</dbReference>
<proteinExistence type="predicted"/>
<protein>
    <submittedName>
        <fullName evidence="1">Uncharacterized protein</fullName>
    </submittedName>
</protein>
<dbReference type="AlphaFoldDB" id="A0AAJ1W6C5"/>
<comment type="caution">
    <text evidence="1">The sequence shown here is derived from an EMBL/GenBank/DDBJ whole genome shotgun (WGS) entry which is preliminary data.</text>
</comment>
<gene>
    <name evidence="1" type="ORF">QXL92_31650</name>
</gene>
<dbReference type="RefSeq" id="WP_306255844.1">
    <property type="nucleotide sequence ID" value="NZ_JAUFSA010000004.1"/>
</dbReference>
<name>A0AAJ1W6C5_9MYCO</name>